<organism evidence="7 8">
    <name type="scientific">Sinanodonta woodiana</name>
    <name type="common">Chinese pond mussel</name>
    <name type="synonym">Anodonta woodiana</name>
    <dbReference type="NCBI Taxonomy" id="1069815"/>
    <lineage>
        <taxon>Eukaryota</taxon>
        <taxon>Metazoa</taxon>
        <taxon>Spiralia</taxon>
        <taxon>Lophotrochozoa</taxon>
        <taxon>Mollusca</taxon>
        <taxon>Bivalvia</taxon>
        <taxon>Autobranchia</taxon>
        <taxon>Heteroconchia</taxon>
        <taxon>Palaeoheterodonta</taxon>
        <taxon>Unionida</taxon>
        <taxon>Unionoidea</taxon>
        <taxon>Unionidae</taxon>
        <taxon>Unioninae</taxon>
        <taxon>Sinanodonta</taxon>
    </lineage>
</organism>
<dbReference type="PROSITE" id="PS50835">
    <property type="entry name" value="IG_LIKE"/>
    <property type="match status" value="2"/>
</dbReference>
<keyword evidence="3" id="KW-1015">Disulfide bond</keyword>
<dbReference type="SUPFAM" id="SSF48726">
    <property type="entry name" value="Immunoglobulin"/>
    <property type="match status" value="3"/>
</dbReference>
<evidence type="ECO:0000256" key="1">
    <source>
        <dbReference type="ARBA" id="ARBA00022729"/>
    </source>
</evidence>
<evidence type="ECO:0000313" key="7">
    <source>
        <dbReference type="EMBL" id="KAL3870862.1"/>
    </source>
</evidence>
<dbReference type="AlphaFoldDB" id="A0ABD3WDR2"/>
<dbReference type="Proteomes" id="UP001634394">
    <property type="component" value="Unassembled WGS sequence"/>
</dbReference>
<comment type="caution">
    <text evidence="7">The sequence shown here is derived from an EMBL/GenBank/DDBJ whole genome shotgun (WGS) entry which is preliminary data.</text>
</comment>
<keyword evidence="4" id="KW-0393">Immunoglobulin domain</keyword>
<dbReference type="Gene3D" id="2.60.40.10">
    <property type="entry name" value="Immunoglobulins"/>
    <property type="match status" value="3"/>
</dbReference>
<evidence type="ECO:0000256" key="4">
    <source>
        <dbReference type="ARBA" id="ARBA00023319"/>
    </source>
</evidence>
<feature type="chain" id="PRO_5044832441" description="Ig-like domain-containing protein" evidence="5">
    <location>
        <begin position="33"/>
        <end position="328"/>
    </location>
</feature>
<name>A0ABD3WDR2_SINWO</name>
<feature type="signal peptide" evidence="5">
    <location>
        <begin position="1"/>
        <end position="32"/>
    </location>
</feature>
<feature type="domain" description="Ig-like" evidence="6">
    <location>
        <begin position="221"/>
        <end position="323"/>
    </location>
</feature>
<evidence type="ECO:0000256" key="2">
    <source>
        <dbReference type="ARBA" id="ARBA00022737"/>
    </source>
</evidence>
<dbReference type="EMBL" id="JBJQND010000007">
    <property type="protein sequence ID" value="KAL3870862.1"/>
    <property type="molecule type" value="Genomic_DNA"/>
</dbReference>
<gene>
    <name evidence="7" type="ORF">ACJMK2_038896</name>
</gene>
<reference evidence="7 8" key="1">
    <citation type="submission" date="2024-11" db="EMBL/GenBank/DDBJ databases">
        <title>Chromosome-level genome assembly of the freshwater bivalve Anodonta woodiana.</title>
        <authorList>
            <person name="Chen X."/>
        </authorList>
    </citation>
    <scope>NUCLEOTIDE SEQUENCE [LARGE SCALE GENOMIC DNA]</scope>
    <source>
        <strain evidence="7">MN2024</strain>
        <tissue evidence="7">Gills</tissue>
    </source>
</reference>
<dbReference type="InterPro" id="IPR007110">
    <property type="entry name" value="Ig-like_dom"/>
</dbReference>
<accession>A0ABD3WDR2</accession>
<evidence type="ECO:0000256" key="5">
    <source>
        <dbReference type="SAM" id="SignalP"/>
    </source>
</evidence>
<dbReference type="Pfam" id="PF13927">
    <property type="entry name" value="Ig_3"/>
    <property type="match status" value="1"/>
</dbReference>
<dbReference type="InterPro" id="IPR003598">
    <property type="entry name" value="Ig_sub2"/>
</dbReference>
<dbReference type="PANTHER" id="PTHR12231">
    <property type="entry name" value="CTX-RELATED TYPE I TRANSMEMBRANE PROTEIN"/>
    <property type="match status" value="1"/>
</dbReference>
<dbReference type="CDD" id="cd00096">
    <property type="entry name" value="Ig"/>
    <property type="match status" value="1"/>
</dbReference>
<keyword evidence="1 5" id="KW-0732">Signal</keyword>
<proteinExistence type="predicted"/>
<feature type="domain" description="Ig-like" evidence="6">
    <location>
        <begin position="134"/>
        <end position="219"/>
    </location>
</feature>
<dbReference type="InterPro" id="IPR036179">
    <property type="entry name" value="Ig-like_dom_sf"/>
</dbReference>
<evidence type="ECO:0000259" key="6">
    <source>
        <dbReference type="PROSITE" id="PS50835"/>
    </source>
</evidence>
<protein>
    <recommendedName>
        <fullName evidence="6">Ig-like domain-containing protein</fullName>
    </recommendedName>
</protein>
<keyword evidence="2" id="KW-0677">Repeat</keyword>
<dbReference type="PANTHER" id="PTHR12231:SF253">
    <property type="entry name" value="DPR-INTERACTING PROTEIN ETA, ISOFORM B-RELATED"/>
    <property type="match status" value="1"/>
</dbReference>
<dbReference type="InterPro" id="IPR051170">
    <property type="entry name" value="Neural/epithelial_adhesion"/>
</dbReference>
<dbReference type="SMART" id="SM00408">
    <property type="entry name" value="IGc2"/>
    <property type="match status" value="3"/>
</dbReference>
<keyword evidence="8" id="KW-1185">Reference proteome</keyword>
<evidence type="ECO:0000313" key="8">
    <source>
        <dbReference type="Proteomes" id="UP001634394"/>
    </source>
</evidence>
<dbReference type="InterPro" id="IPR003599">
    <property type="entry name" value="Ig_sub"/>
</dbReference>
<sequence>MGTSMNYRNSLKLTLTFSTIISLLVRVVPCTGNEPVVKKVGDKAELGHCNNDKAITNSVVMWEIHRGGKKPQTVFEKYPLDGGRVGIFRNDYGELLLEIKNVREADAGRYKCMTGTTGNMTIHKDIELIVQFGPKLPWESKNLTLHEGETGELWCNASGIPIPTIKWSRKSRDYNDTEMGISGNIVWIPNITRYAKDTYKCQASNEFGSDEGFINVDVSFPAELEVFEEELQGVNGVTNVEMACAVTANPMVNIVWYKGNETNPIQGNNWQYNEQTDDNMKEEYYTTLSILKIVLPLDDAHFDTYYCKAKNDSGHVIALKAINLARRP</sequence>
<dbReference type="InterPro" id="IPR013783">
    <property type="entry name" value="Ig-like_fold"/>
</dbReference>
<dbReference type="SMART" id="SM00409">
    <property type="entry name" value="IG"/>
    <property type="match status" value="2"/>
</dbReference>
<evidence type="ECO:0000256" key="3">
    <source>
        <dbReference type="ARBA" id="ARBA00023157"/>
    </source>
</evidence>